<keyword evidence="3" id="KW-0804">Transcription</keyword>
<dbReference type="Proteomes" id="UP000253817">
    <property type="component" value="Unassembled WGS sequence"/>
</dbReference>
<name>A0A3N0IQR5_9ACTN</name>
<keyword evidence="4" id="KW-1133">Transmembrane helix</keyword>
<evidence type="ECO:0000256" key="3">
    <source>
        <dbReference type="ARBA" id="ARBA00023163"/>
    </source>
</evidence>
<evidence type="ECO:0000259" key="5">
    <source>
        <dbReference type="PROSITE" id="PS50043"/>
    </source>
</evidence>
<dbReference type="CDD" id="cd06170">
    <property type="entry name" value="LuxR_C_like"/>
    <property type="match status" value="1"/>
</dbReference>
<feature type="transmembrane region" description="Helical" evidence="4">
    <location>
        <begin position="176"/>
        <end position="198"/>
    </location>
</feature>
<sequence length="492" mass="53705">MAQAHNPSPFAVARERLEGLSWKNFFGLRTIGFAFARGWVYLMFLGAAVSSVTWNGEPVTGAVFTWSTIALCLTLLASALLHRQFETLMGRWFFRLLGPVLTSIGTLLIASVTLPGAPHLALGIAGALATGTGSGLIDLGYGELYRNTDPQKTAFEVPFAFFIAAALLPLVMALPSVAACIVTSLLPLASGWILFIHLRAWSPRITAHVEPVEMHLGKFAWKIGVCACLIGLADGVVRAVFMLANDASAESFYRFPIVWASLLTMAIIYGCILFSREIGLRSVYKSVMLVMAVFFMLLPVFTGLSGVESTIALAGYGTFNVLIWVLLADISFNFRFSSIMVFGIGWGMITLGVLLGSLAGQAICQLAPFAPQTLSLIALLATLAILVSYMFVFKESDLIALTKGDDEADKPNEQGHRRRFHDRCQEVAGEFGLSPKETEIMILFAKGRSSARIQEELYLSRGTVTTHLRHIYQKMAVHSKQEFLDVIEGRTS</sequence>
<dbReference type="PRINTS" id="PR00038">
    <property type="entry name" value="HTHLUXR"/>
</dbReference>
<evidence type="ECO:0000256" key="4">
    <source>
        <dbReference type="SAM" id="Phobius"/>
    </source>
</evidence>
<feature type="transmembrane region" description="Helical" evidence="4">
    <location>
        <begin position="61"/>
        <end position="81"/>
    </location>
</feature>
<keyword evidence="1" id="KW-0805">Transcription regulation</keyword>
<dbReference type="SUPFAM" id="SSF46894">
    <property type="entry name" value="C-terminal effector domain of the bipartite response regulators"/>
    <property type="match status" value="1"/>
</dbReference>
<dbReference type="InterPro" id="IPR016032">
    <property type="entry name" value="Sig_transdc_resp-reg_C-effctor"/>
</dbReference>
<feature type="transmembrane region" description="Helical" evidence="4">
    <location>
        <begin position="339"/>
        <end position="363"/>
    </location>
</feature>
<dbReference type="Proteomes" id="UP000270112">
    <property type="component" value="Unassembled WGS sequence"/>
</dbReference>
<feature type="transmembrane region" description="Helical" evidence="4">
    <location>
        <begin position="26"/>
        <end position="49"/>
    </location>
</feature>
<accession>A0A3N0IQR5</accession>
<feature type="domain" description="HTH luxR-type" evidence="5">
    <location>
        <begin position="426"/>
        <end position="491"/>
    </location>
</feature>
<dbReference type="PANTHER" id="PTHR44688:SF16">
    <property type="entry name" value="DNA-BINDING TRANSCRIPTIONAL ACTIVATOR DEVR_DOSR"/>
    <property type="match status" value="1"/>
</dbReference>
<feature type="transmembrane region" description="Helical" evidence="4">
    <location>
        <begin position="369"/>
        <end position="393"/>
    </location>
</feature>
<dbReference type="InterPro" id="IPR036259">
    <property type="entry name" value="MFS_trans_sf"/>
</dbReference>
<evidence type="ECO:0000313" key="7">
    <source>
        <dbReference type="EMBL" id="RNM39187.1"/>
    </source>
</evidence>
<keyword evidence="4" id="KW-0472">Membrane</keyword>
<gene>
    <name evidence="6" type="ORF">C1876_14910</name>
    <name evidence="7" type="ORF">DMP09_16945</name>
</gene>
<keyword evidence="2" id="KW-0238">DNA-binding</keyword>
<organism evidence="7 9">
    <name type="scientific">Eggerthella sinensis</name>
    <dbReference type="NCBI Taxonomy" id="242230"/>
    <lineage>
        <taxon>Bacteria</taxon>
        <taxon>Bacillati</taxon>
        <taxon>Actinomycetota</taxon>
        <taxon>Coriobacteriia</taxon>
        <taxon>Eggerthellales</taxon>
        <taxon>Eggerthellaceae</taxon>
        <taxon>Eggerthella</taxon>
    </lineage>
</organism>
<dbReference type="AlphaFoldDB" id="A0A3N0IQR5"/>
<evidence type="ECO:0000313" key="9">
    <source>
        <dbReference type="Proteomes" id="UP000270112"/>
    </source>
</evidence>
<reference evidence="6 8" key="1">
    <citation type="journal article" date="2018" name="Elife">
        <title>Discovery and characterization of a prevalent human gut bacterial enzyme sufficient for the inactivation of a family of plant toxins.</title>
        <authorList>
            <person name="Koppel N."/>
            <person name="Bisanz J.E."/>
            <person name="Pandelia M.E."/>
            <person name="Turnbaugh P.J."/>
            <person name="Balskus E.P."/>
        </authorList>
    </citation>
    <scope>NUCLEOTIDE SEQUENCE [LARGE SCALE GENOMIC DNA]</scope>
    <source>
        <strain evidence="6 8">DSM 16107</strain>
    </source>
</reference>
<evidence type="ECO:0000256" key="1">
    <source>
        <dbReference type="ARBA" id="ARBA00023015"/>
    </source>
</evidence>
<reference evidence="7" key="3">
    <citation type="journal article" date="2019" name="Microbiol. Resour. Announc.">
        <title>Draft Genome Sequences of Type Strains of Gordonibacter faecihominis, Paraeggerthella hongkongensis, Parvibacter caecicola,Slackia equolifaciens, Slackia faecicanis, and Slackia isoflavoniconvertens.</title>
        <authorList>
            <person name="Danylec N."/>
            <person name="Stoll D.A."/>
            <person name="Dotsch A."/>
            <person name="Huch M."/>
        </authorList>
    </citation>
    <scope>NUCLEOTIDE SEQUENCE</scope>
    <source>
        <strain evidence="7">DSM 16107</strain>
    </source>
</reference>
<dbReference type="SMART" id="SM00421">
    <property type="entry name" value="HTH_LUXR"/>
    <property type="match status" value="1"/>
</dbReference>
<evidence type="ECO:0000313" key="8">
    <source>
        <dbReference type="Proteomes" id="UP000253817"/>
    </source>
</evidence>
<dbReference type="PROSITE" id="PS50043">
    <property type="entry name" value="HTH_LUXR_2"/>
    <property type="match status" value="1"/>
</dbReference>
<keyword evidence="8" id="KW-1185">Reference proteome</keyword>
<evidence type="ECO:0000313" key="6">
    <source>
        <dbReference type="EMBL" id="RDB66027.1"/>
    </source>
</evidence>
<dbReference type="RefSeq" id="WP_114547515.1">
    <property type="nucleotide sequence ID" value="NZ_PPTT01000033.1"/>
</dbReference>
<feature type="transmembrane region" description="Helical" evidence="4">
    <location>
        <begin position="153"/>
        <end position="170"/>
    </location>
</feature>
<feature type="transmembrane region" description="Helical" evidence="4">
    <location>
        <begin position="310"/>
        <end position="327"/>
    </location>
</feature>
<keyword evidence="4" id="KW-0812">Transmembrane</keyword>
<feature type="transmembrane region" description="Helical" evidence="4">
    <location>
        <begin position="219"/>
        <end position="241"/>
    </location>
</feature>
<dbReference type="InterPro" id="IPR036388">
    <property type="entry name" value="WH-like_DNA-bd_sf"/>
</dbReference>
<feature type="transmembrane region" description="Helical" evidence="4">
    <location>
        <begin position="286"/>
        <end position="304"/>
    </location>
</feature>
<feature type="transmembrane region" description="Helical" evidence="4">
    <location>
        <begin position="253"/>
        <end position="274"/>
    </location>
</feature>
<dbReference type="EMBL" id="PPTT01000033">
    <property type="protein sequence ID" value="RDB66027.1"/>
    <property type="molecule type" value="Genomic_DNA"/>
</dbReference>
<dbReference type="EMBL" id="QICC01000134">
    <property type="protein sequence ID" value="RNM39187.1"/>
    <property type="molecule type" value="Genomic_DNA"/>
</dbReference>
<dbReference type="OrthoDB" id="3170761at2"/>
<dbReference type="GO" id="GO:0006355">
    <property type="term" value="P:regulation of DNA-templated transcription"/>
    <property type="evidence" value="ECO:0007669"/>
    <property type="project" value="InterPro"/>
</dbReference>
<dbReference type="GO" id="GO:0003677">
    <property type="term" value="F:DNA binding"/>
    <property type="evidence" value="ECO:0007669"/>
    <property type="project" value="UniProtKB-KW"/>
</dbReference>
<dbReference type="Gene3D" id="1.10.10.10">
    <property type="entry name" value="Winged helix-like DNA-binding domain superfamily/Winged helix DNA-binding domain"/>
    <property type="match status" value="1"/>
</dbReference>
<feature type="transmembrane region" description="Helical" evidence="4">
    <location>
        <begin position="93"/>
        <end position="114"/>
    </location>
</feature>
<comment type="caution">
    <text evidence="7">The sequence shown here is derived from an EMBL/GenBank/DDBJ whole genome shotgun (WGS) entry which is preliminary data.</text>
</comment>
<dbReference type="PANTHER" id="PTHR44688">
    <property type="entry name" value="DNA-BINDING TRANSCRIPTIONAL ACTIVATOR DEVR_DOSR"/>
    <property type="match status" value="1"/>
</dbReference>
<dbReference type="Pfam" id="PF00196">
    <property type="entry name" value="GerE"/>
    <property type="match status" value="1"/>
</dbReference>
<evidence type="ECO:0000256" key="2">
    <source>
        <dbReference type="ARBA" id="ARBA00023125"/>
    </source>
</evidence>
<dbReference type="SUPFAM" id="SSF103473">
    <property type="entry name" value="MFS general substrate transporter"/>
    <property type="match status" value="1"/>
</dbReference>
<proteinExistence type="predicted"/>
<feature type="transmembrane region" description="Helical" evidence="4">
    <location>
        <begin position="120"/>
        <end position="141"/>
    </location>
</feature>
<dbReference type="InterPro" id="IPR000792">
    <property type="entry name" value="Tscrpt_reg_LuxR_C"/>
</dbReference>
<protein>
    <submittedName>
        <fullName evidence="7">Helix-turn-helix transcriptional regulator</fullName>
    </submittedName>
</protein>
<reference evidence="9" key="2">
    <citation type="submission" date="2018-05" db="EMBL/GenBank/DDBJ databases">
        <title>Genome Sequencing of selected type strains of the family Eggerthellaceae.</title>
        <authorList>
            <person name="Danylec N."/>
            <person name="Stoll D.A."/>
            <person name="Doetsch A."/>
            <person name="Huch M."/>
        </authorList>
    </citation>
    <scope>NUCLEOTIDE SEQUENCE [LARGE SCALE GENOMIC DNA]</scope>
    <source>
        <strain evidence="9">DSM 16107</strain>
    </source>
</reference>